<proteinExistence type="predicted"/>
<evidence type="ECO:0000313" key="2">
    <source>
        <dbReference type="Proteomes" id="UP001054945"/>
    </source>
</evidence>
<keyword evidence="2" id="KW-1185">Reference proteome</keyword>
<accession>A0AAV4XUL7</accession>
<dbReference type="Proteomes" id="UP001054945">
    <property type="component" value="Unassembled WGS sequence"/>
</dbReference>
<dbReference type="EMBL" id="BPLR01000810">
    <property type="protein sequence ID" value="GIY97619.1"/>
    <property type="molecule type" value="Genomic_DNA"/>
</dbReference>
<comment type="caution">
    <text evidence="1">The sequence shown here is derived from an EMBL/GenBank/DDBJ whole genome shotgun (WGS) entry which is preliminary data.</text>
</comment>
<organism evidence="1 2">
    <name type="scientific">Caerostris extrusa</name>
    <name type="common">Bark spider</name>
    <name type="synonym">Caerostris bankana</name>
    <dbReference type="NCBI Taxonomy" id="172846"/>
    <lineage>
        <taxon>Eukaryota</taxon>
        <taxon>Metazoa</taxon>
        <taxon>Ecdysozoa</taxon>
        <taxon>Arthropoda</taxon>
        <taxon>Chelicerata</taxon>
        <taxon>Arachnida</taxon>
        <taxon>Araneae</taxon>
        <taxon>Araneomorphae</taxon>
        <taxon>Entelegynae</taxon>
        <taxon>Araneoidea</taxon>
        <taxon>Araneidae</taxon>
        <taxon>Caerostris</taxon>
    </lineage>
</organism>
<gene>
    <name evidence="1" type="ORF">CEXT_179611</name>
</gene>
<sequence length="98" mass="11558">MPRHNHILQRKLANFYMHGFTQDYCIPRRLFPVPVNSYIYLYFDTLESVQALSPDNVKRLSFIPGFIHDIKLHHDKTSFPEDCNSSLLMFDLAAVSKW</sequence>
<name>A0AAV4XUL7_CAEEX</name>
<protein>
    <submittedName>
        <fullName evidence="1">Uncharacterized protein</fullName>
    </submittedName>
</protein>
<dbReference type="AlphaFoldDB" id="A0AAV4XUL7"/>
<evidence type="ECO:0000313" key="1">
    <source>
        <dbReference type="EMBL" id="GIY97619.1"/>
    </source>
</evidence>
<reference evidence="1 2" key="1">
    <citation type="submission" date="2021-06" db="EMBL/GenBank/DDBJ databases">
        <title>Caerostris extrusa draft genome.</title>
        <authorList>
            <person name="Kono N."/>
            <person name="Arakawa K."/>
        </authorList>
    </citation>
    <scope>NUCLEOTIDE SEQUENCE [LARGE SCALE GENOMIC DNA]</scope>
</reference>